<protein>
    <submittedName>
        <fullName evidence="2">PIN domain-containing protein</fullName>
    </submittedName>
</protein>
<dbReference type="InterPro" id="IPR002716">
    <property type="entry name" value="PIN_dom"/>
</dbReference>
<dbReference type="EMBL" id="JACVXA010000015">
    <property type="protein sequence ID" value="MBE3638015.1"/>
    <property type="molecule type" value="Genomic_DNA"/>
</dbReference>
<organism evidence="2 3">
    <name type="scientific">Mangrovicoccus algicola</name>
    <dbReference type="NCBI Taxonomy" id="2771008"/>
    <lineage>
        <taxon>Bacteria</taxon>
        <taxon>Pseudomonadati</taxon>
        <taxon>Pseudomonadota</taxon>
        <taxon>Alphaproteobacteria</taxon>
        <taxon>Rhodobacterales</taxon>
        <taxon>Paracoccaceae</taxon>
        <taxon>Mangrovicoccus</taxon>
    </lineage>
</organism>
<evidence type="ECO:0000313" key="2">
    <source>
        <dbReference type="EMBL" id="MBE3638015.1"/>
    </source>
</evidence>
<dbReference type="Proteomes" id="UP000609121">
    <property type="component" value="Unassembled WGS sequence"/>
</dbReference>
<dbReference type="NCBIfam" id="NF046100">
    <property type="entry name" value="RSP_2648_fam_PIN"/>
    <property type="match status" value="1"/>
</dbReference>
<reference evidence="2" key="1">
    <citation type="submission" date="2020-09" db="EMBL/GenBank/DDBJ databases">
        <title>A novel bacterium of genus Mangrovicoccus, isolated from South China Sea.</title>
        <authorList>
            <person name="Huang H."/>
            <person name="Mo K."/>
            <person name="Hu Y."/>
        </authorList>
    </citation>
    <scope>NUCLEOTIDE SEQUENCE</scope>
    <source>
        <strain evidence="2">HB182678</strain>
    </source>
</reference>
<dbReference type="SUPFAM" id="SSF88723">
    <property type="entry name" value="PIN domain-like"/>
    <property type="match status" value="1"/>
</dbReference>
<evidence type="ECO:0000313" key="3">
    <source>
        <dbReference type="Proteomes" id="UP000609121"/>
    </source>
</evidence>
<dbReference type="InterPro" id="IPR029060">
    <property type="entry name" value="PIN-like_dom_sf"/>
</dbReference>
<dbReference type="Pfam" id="PF13470">
    <property type="entry name" value="PIN_3"/>
    <property type="match status" value="1"/>
</dbReference>
<keyword evidence="3" id="KW-1185">Reference proteome</keyword>
<accession>A0A8J6Z7Q7</accession>
<evidence type="ECO:0000259" key="1">
    <source>
        <dbReference type="Pfam" id="PF13470"/>
    </source>
</evidence>
<gene>
    <name evidence="2" type="ORF">ICN82_07345</name>
</gene>
<comment type="caution">
    <text evidence="2">The sequence shown here is derived from an EMBL/GenBank/DDBJ whole genome shotgun (WGS) entry which is preliminary data.</text>
</comment>
<dbReference type="RefSeq" id="WP_193181290.1">
    <property type="nucleotide sequence ID" value="NZ_JACVXA010000015.1"/>
</dbReference>
<sequence>MRAVLDACVLYPTLTRGLLLDAAAAGVFTPLWSPRITFEWTNAATRETPAALVAAEAAALAARWPGAEIALPEGAEDALSLPDPDDTHVLAAAIEGRAEAIVTFNLRDFPGRTLARHGIQPWHPDPFLLAALGEAQAPMLAALRTRLDALSATDTPRAILKRARLPRLGKAVAALL</sequence>
<feature type="domain" description="PIN" evidence="1">
    <location>
        <begin position="2"/>
        <end position="106"/>
    </location>
</feature>
<name>A0A8J6Z7Q7_9RHOB</name>
<proteinExistence type="predicted"/>
<dbReference type="AlphaFoldDB" id="A0A8J6Z7Q7"/>